<evidence type="ECO:0000259" key="12">
    <source>
        <dbReference type="Pfam" id="PF17956"/>
    </source>
</evidence>
<evidence type="ECO:0000259" key="11">
    <source>
        <dbReference type="Pfam" id="PF17767"/>
    </source>
</evidence>
<dbReference type="InterPro" id="IPR036068">
    <property type="entry name" value="Nicotinate_pribotase-like_C"/>
</dbReference>
<dbReference type="EMBL" id="FMUQ01000014">
    <property type="protein sequence ID" value="SCY17471.1"/>
    <property type="molecule type" value="Genomic_DNA"/>
</dbReference>
<accession>A0A1G5DST2</accession>
<keyword evidence="4" id="KW-0597">Phosphoprotein</keyword>
<protein>
    <recommendedName>
        <fullName evidence="3 9">Nicotinate phosphoribosyltransferase</fullName>
        <ecNumber evidence="3 9">6.3.4.21</ecNumber>
    </recommendedName>
</protein>
<dbReference type="InterPro" id="IPR041619">
    <property type="entry name" value="NAPRTase_C"/>
</dbReference>
<keyword evidence="14" id="KW-1185">Reference proteome</keyword>
<dbReference type="Pfam" id="PF04095">
    <property type="entry name" value="NAPRTase"/>
    <property type="match status" value="1"/>
</dbReference>
<evidence type="ECO:0000313" key="13">
    <source>
        <dbReference type="EMBL" id="SCY17471.1"/>
    </source>
</evidence>
<feature type="domain" description="Nicotinate/nicotinamide phosphoribosyltransferase" evidence="10">
    <location>
        <begin position="151"/>
        <end position="318"/>
    </location>
</feature>
<keyword evidence="6 9" id="KW-0662">Pyridine nucleotide biosynthesis</keyword>
<comment type="pathway">
    <text evidence="1 9">Cofactor biosynthesis; NAD(+) biosynthesis; nicotinate D-ribonucleotide from nicotinate: step 1/1.</text>
</comment>
<dbReference type="NCBIfam" id="TIGR01513">
    <property type="entry name" value="NAPRTase_put"/>
    <property type="match status" value="1"/>
</dbReference>
<dbReference type="Gene3D" id="3.20.20.70">
    <property type="entry name" value="Aldolase class I"/>
    <property type="match status" value="1"/>
</dbReference>
<dbReference type="PANTHER" id="PTHR11098">
    <property type="entry name" value="NICOTINATE PHOSPHORIBOSYLTRANSFERASE"/>
    <property type="match status" value="1"/>
</dbReference>
<evidence type="ECO:0000256" key="9">
    <source>
        <dbReference type="RuleBase" id="RU365100"/>
    </source>
</evidence>
<organism evidence="13 14">
    <name type="scientific">Basfia succiniciproducens</name>
    <dbReference type="NCBI Taxonomy" id="653940"/>
    <lineage>
        <taxon>Bacteria</taxon>
        <taxon>Pseudomonadati</taxon>
        <taxon>Pseudomonadota</taxon>
        <taxon>Gammaproteobacteria</taxon>
        <taxon>Pasteurellales</taxon>
        <taxon>Pasteurellaceae</taxon>
        <taxon>Basfia</taxon>
    </lineage>
</organism>
<dbReference type="PIRSF" id="PIRSF000484">
    <property type="entry name" value="NAPRT"/>
    <property type="match status" value="1"/>
</dbReference>
<evidence type="ECO:0000256" key="4">
    <source>
        <dbReference type="ARBA" id="ARBA00022553"/>
    </source>
</evidence>
<keyword evidence="13" id="KW-0328">Glycosyltransferase</keyword>
<dbReference type="PANTHER" id="PTHR11098:SF1">
    <property type="entry name" value="NICOTINATE PHOSPHORIBOSYLTRANSFERASE"/>
    <property type="match status" value="1"/>
</dbReference>
<feature type="domain" description="Nicotinate phosphoribosyltransferase C-terminal" evidence="12">
    <location>
        <begin position="359"/>
        <end position="467"/>
    </location>
</feature>
<gene>
    <name evidence="13" type="ORF">SAMN02910354_01723</name>
</gene>
<evidence type="ECO:0000313" key="14">
    <source>
        <dbReference type="Proteomes" id="UP000199588"/>
    </source>
</evidence>
<comment type="similarity">
    <text evidence="2 9">Belongs to the NAPRTase family.</text>
</comment>
<proteinExistence type="inferred from homology"/>
<dbReference type="Pfam" id="PF17767">
    <property type="entry name" value="NAPRTase_N"/>
    <property type="match status" value="1"/>
</dbReference>
<dbReference type="NCBIfam" id="NF009131">
    <property type="entry name" value="PRK12484.1"/>
    <property type="match status" value="1"/>
</dbReference>
<evidence type="ECO:0000256" key="6">
    <source>
        <dbReference type="ARBA" id="ARBA00022642"/>
    </source>
</evidence>
<name>A0A1G5DST2_9PAST</name>
<evidence type="ECO:0000256" key="3">
    <source>
        <dbReference type="ARBA" id="ARBA00013236"/>
    </source>
</evidence>
<dbReference type="CDD" id="cd01570">
    <property type="entry name" value="NAPRTase_A"/>
    <property type="match status" value="1"/>
</dbReference>
<dbReference type="Proteomes" id="UP000199588">
    <property type="component" value="Unassembled WGS sequence"/>
</dbReference>
<dbReference type="InterPro" id="IPR006405">
    <property type="entry name" value="Nic_PRibTrfase_pncB"/>
</dbReference>
<evidence type="ECO:0000256" key="1">
    <source>
        <dbReference type="ARBA" id="ARBA00004952"/>
    </source>
</evidence>
<evidence type="ECO:0000256" key="7">
    <source>
        <dbReference type="ARBA" id="ARBA00022679"/>
    </source>
</evidence>
<dbReference type="GO" id="GO:0016757">
    <property type="term" value="F:glycosyltransferase activity"/>
    <property type="evidence" value="ECO:0007669"/>
    <property type="project" value="UniProtKB-KW"/>
</dbReference>
<dbReference type="SUPFAM" id="SSF54675">
    <property type="entry name" value="Nicotinate/Quinolinate PRTase N-terminal domain-like"/>
    <property type="match status" value="1"/>
</dbReference>
<evidence type="ECO:0000256" key="2">
    <source>
        <dbReference type="ARBA" id="ARBA00010897"/>
    </source>
</evidence>
<comment type="function">
    <text evidence="9">Catalyzes the first step in the biosynthesis of NAD from nicotinic acid, the ATP-dependent synthesis of beta-nicotinate D-ribonucleotide from nicotinate and 5-phospho-D-ribose 1-phosphate.</text>
</comment>
<dbReference type="Pfam" id="PF17956">
    <property type="entry name" value="NAPRTase_C"/>
    <property type="match status" value="1"/>
</dbReference>
<comment type="catalytic activity">
    <reaction evidence="8 9">
        <text>5-phospho-alpha-D-ribose 1-diphosphate + nicotinate + ATP + H2O = nicotinate beta-D-ribonucleotide + ADP + phosphate + diphosphate</text>
        <dbReference type="Rhea" id="RHEA:36163"/>
        <dbReference type="ChEBI" id="CHEBI:15377"/>
        <dbReference type="ChEBI" id="CHEBI:30616"/>
        <dbReference type="ChEBI" id="CHEBI:32544"/>
        <dbReference type="ChEBI" id="CHEBI:33019"/>
        <dbReference type="ChEBI" id="CHEBI:43474"/>
        <dbReference type="ChEBI" id="CHEBI:57502"/>
        <dbReference type="ChEBI" id="CHEBI:58017"/>
        <dbReference type="ChEBI" id="CHEBI:456216"/>
        <dbReference type="EC" id="6.3.4.21"/>
    </reaction>
</comment>
<dbReference type="InterPro" id="IPR040727">
    <property type="entry name" value="NAPRTase_N"/>
</dbReference>
<evidence type="ECO:0000256" key="5">
    <source>
        <dbReference type="ARBA" id="ARBA00022598"/>
    </source>
</evidence>
<keyword evidence="5 9" id="KW-0436">Ligase</keyword>
<dbReference type="InterPro" id="IPR007229">
    <property type="entry name" value="Nic_PRibTrfase-Fam"/>
</dbReference>
<dbReference type="EC" id="6.3.4.21" evidence="3 9"/>
<dbReference type="RefSeq" id="WP_090656154.1">
    <property type="nucleotide sequence ID" value="NZ_CP015031.1"/>
</dbReference>
<feature type="domain" description="Nicotinate phosphoribosyltransferase N-terminal" evidence="11">
    <location>
        <begin position="6"/>
        <end position="130"/>
    </location>
</feature>
<dbReference type="InterPro" id="IPR013785">
    <property type="entry name" value="Aldolase_TIM"/>
</dbReference>
<comment type="caution">
    <text evidence="13">The sequence shown here is derived from an EMBL/GenBank/DDBJ whole genome shotgun (WGS) entry which is preliminary data.</text>
</comment>
<reference evidence="13 14" key="1">
    <citation type="submission" date="2016-10" db="EMBL/GenBank/DDBJ databases">
        <authorList>
            <person name="Varghese N."/>
            <person name="Submissions S."/>
        </authorList>
    </citation>
    <scope>NUCLEOTIDE SEQUENCE [LARGE SCALE GENOMIC DNA]</scope>
    <source>
        <strain evidence="13 14">DSM 22022</strain>
    </source>
</reference>
<keyword evidence="7 9" id="KW-0808">Transferase</keyword>
<dbReference type="InterPro" id="IPR041525">
    <property type="entry name" value="N/Namide_PRibTrfase"/>
</dbReference>
<sequence>MQNSALLMDFYALTMANSYFEQGRQDEIAYFDYFFRRVPDEGGYAVFAGLEQLLDYLENLHFSEQEIAFLQQKQIFSEGFLDYLRHFRFRGDLWAVKEGTAVFPAEPLVVIRAPIIDCTLIEAFLLLTLNHQTLIATKAARIVSVAQGRNVLEFGARRAHGVDAAHFGARAAYIAGVDGTSNVYSDFACGIPALGTMAHAYVQSFDNEYEAFLQYAKTYPDNTVLLVDTYDTLHQGIPNAIRVHREYLAPRGYKLKGIRIDSGDLAYLSIRAREMLDAAGLTETKITVSNSLDEYLIKDLLLQGAKIDSFGVGERLITAKSEPVFGGVYKIVALENAGRIIPKIKLSETLQKTTTPGFKNLWRLYDKNHKAIADVITLHDEIIDSTKPYMLFDPEYTWKTKWVTDFVAEQKLQQWISQGEKQLTIPTLEESRAHCRQELQSLWNEVRRLEKPHGYYVDLSQDLWTLKQHLIERHSGKKE</sequence>
<evidence type="ECO:0000256" key="8">
    <source>
        <dbReference type="ARBA" id="ARBA00048668"/>
    </source>
</evidence>
<comment type="PTM">
    <text evidence="9">Transiently phosphorylated on a His residue during the reaction cycle. Phosphorylation strongly increases the affinity for substrates and increases the rate of nicotinate D-ribonucleotide production. Dephosphorylation regenerates the low-affinity form of the enzyme, leading to product release.</text>
</comment>
<evidence type="ECO:0000259" key="10">
    <source>
        <dbReference type="Pfam" id="PF04095"/>
    </source>
</evidence>
<dbReference type="SUPFAM" id="SSF51690">
    <property type="entry name" value="Nicotinate/Quinolinate PRTase C-terminal domain-like"/>
    <property type="match status" value="1"/>
</dbReference>
<dbReference type="NCBIfam" id="NF006695">
    <property type="entry name" value="PRK09243.1-2"/>
    <property type="match status" value="1"/>
</dbReference>
<dbReference type="Gene3D" id="3.20.140.10">
    <property type="entry name" value="nicotinate phosphoribosyltransferase"/>
    <property type="match status" value="1"/>
</dbReference>